<gene>
    <name evidence="3" type="ORF">COV53_02220</name>
</gene>
<dbReference type="Pfam" id="PF03059">
    <property type="entry name" value="NAS"/>
    <property type="match status" value="1"/>
</dbReference>
<keyword evidence="1" id="KW-0808">Transferase</keyword>
<evidence type="ECO:0000313" key="4">
    <source>
        <dbReference type="Proteomes" id="UP000230707"/>
    </source>
</evidence>
<dbReference type="InterPro" id="IPR029063">
    <property type="entry name" value="SAM-dependent_MTases_sf"/>
</dbReference>
<evidence type="ECO:0000313" key="3">
    <source>
        <dbReference type="EMBL" id="PIR08595.1"/>
    </source>
</evidence>
<evidence type="ECO:0000256" key="1">
    <source>
        <dbReference type="ARBA" id="ARBA00022679"/>
    </source>
</evidence>
<evidence type="ECO:0000256" key="2">
    <source>
        <dbReference type="ARBA" id="ARBA00022691"/>
    </source>
</evidence>
<comment type="caution">
    <text evidence="3">The sequence shown here is derived from an EMBL/GenBank/DDBJ whole genome shotgun (WGS) entry which is preliminary data.</text>
</comment>
<dbReference type="PROSITE" id="PS51142">
    <property type="entry name" value="NAS"/>
    <property type="match status" value="1"/>
</dbReference>
<dbReference type="EMBL" id="PCWS01000050">
    <property type="protein sequence ID" value="PIR08595.1"/>
    <property type="molecule type" value="Genomic_DNA"/>
</dbReference>
<dbReference type="GO" id="GO:0030418">
    <property type="term" value="P:nicotianamine biosynthetic process"/>
    <property type="evidence" value="ECO:0007669"/>
    <property type="project" value="InterPro"/>
</dbReference>
<dbReference type="SUPFAM" id="SSF53335">
    <property type="entry name" value="S-adenosyl-L-methionine-dependent methyltransferases"/>
    <property type="match status" value="1"/>
</dbReference>
<accession>A0A2H0NK27</accession>
<organism evidence="3 4">
    <name type="scientific">Candidatus Gottesmanbacteria bacterium CG11_big_fil_rev_8_21_14_0_20_37_11</name>
    <dbReference type="NCBI Taxonomy" id="1974575"/>
    <lineage>
        <taxon>Bacteria</taxon>
        <taxon>Candidatus Gottesmaniibacteriota</taxon>
    </lineage>
</organism>
<protein>
    <recommendedName>
        <fullName evidence="5">Nicotianamine synthase</fullName>
    </recommendedName>
</protein>
<dbReference type="GO" id="GO:0030410">
    <property type="term" value="F:nicotianamine synthase activity"/>
    <property type="evidence" value="ECO:0007669"/>
    <property type="project" value="InterPro"/>
</dbReference>
<dbReference type="CDD" id="cd02440">
    <property type="entry name" value="AdoMet_MTases"/>
    <property type="match status" value="1"/>
</dbReference>
<dbReference type="AlphaFoldDB" id="A0A2H0NK27"/>
<dbReference type="PANTHER" id="PTHR32266">
    <property type="entry name" value="NICOTIANAMINE SYNTHASE 3"/>
    <property type="match status" value="1"/>
</dbReference>
<proteinExistence type="predicted"/>
<keyword evidence="2" id="KW-0949">S-adenosyl-L-methionine</keyword>
<dbReference type="InterPro" id="IPR004298">
    <property type="entry name" value="Nicotian_synth"/>
</dbReference>
<dbReference type="Proteomes" id="UP000230707">
    <property type="component" value="Unassembled WGS sequence"/>
</dbReference>
<reference evidence="3 4" key="1">
    <citation type="submission" date="2017-09" db="EMBL/GenBank/DDBJ databases">
        <title>Depth-based differentiation of microbial function through sediment-hosted aquifers and enrichment of novel symbionts in the deep terrestrial subsurface.</title>
        <authorList>
            <person name="Probst A.J."/>
            <person name="Ladd B."/>
            <person name="Jarett J.K."/>
            <person name="Geller-Mcgrath D.E."/>
            <person name="Sieber C.M."/>
            <person name="Emerson J.B."/>
            <person name="Anantharaman K."/>
            <person name="Thomas B.C."/>
            <person name="Malmstrom R."/>
            <person name="Stieglmeier M."/>
            <person name="Klingl A."/>
            <person name="Woyke T."/>
            <person name="Ryan C.M."/>
            <person name="Banfield J.F."/>
        </authorList>
    </citation>
    <scope>NUCLEOTIDE SEQUENCE [LARGE SCALE GENOMIC DNA]</scope>
    <source>
        <strain evidence="3">CG11_big_fil_rev_8_21_14_0_20_37_11</strain>
    </source>
</reference>
<sequence length="269" mass="31501">MTSKKFSIKKKVLFIYHYLVSSPSSWLNNSYYRYYESLLKLILAANDNVIDKLLSDPDIKKVQPHLRSIWANYEYQREKTWSWKIINSKEPSFEIKKYPAYVFYKKLISFEFGISNALYKRALNRILFIGSGPLPISSILLAENYDIYVDCLDIQKEACEISSKLIPKLGLTGKINFMHKDITKMKSVETYDVIILATLAGETDREKQALLRYLIRSIKKDQILIIRTVQGLRSLLYPMIREKYLRGFQIQFQNKISTIINSVIVVKKQ</sequence>
<evidence type="ECO:0008006" key="5">
    <source>
        <dbReference type="Google" id="ProtNLM"/>
    </source>
</evidence>
<name>A0A2H0NK27_9BACT</name>
<dbReference type="PANTHER" id="PTHR32266:SF12">
    <property type="entry name" value="NICOTIANAMINE SYNTHASE 3"/>
    <property type="match status" value="1"/>
</dbReference>
<dbReference type="Gene3D" id="3.40.50.150">
    <property type="entry name" value="Vaccinia Virus protein VP39"/>
    <property type="match status" value="1"/>
</dbReference>